<gene>
    <name evidence="1" type="ORF">KL86DPRO_60022</name>
</gene>
<sequence length="261" mass="27900">MTENRKKGAAEKTSGTSPVRRSDYWTSVIVLVFVAAFFITIAAVCYGIIVTPPPVPGVIPTMAFPWIGWFAALLVATAVIVGFAQYMAGKHSPGEEADDKAEKAWASQLPEHALRVYRFIKDAPLFMVCFAFIALGATLLVIDGAFTLVSGIVLALIPYAPYFIGAITAFAVAIAALMAWFRHANNRLAAEYAFRREVMEKTGVILLDDKGKAILPPGGGRDRYAIGSVKEIAADDGPVLEAEPVKALPEGEDSGKAVPPS</sequence>
<dbReference type="AlphaFoldDB" id="A0A212KEK4"/>
<dbReference type="EMBL" id="FLUQ01000006">
    <property type="protein sequence ID" value="SBW10077.1"/>
    <property type="molecule type" value="Genomic_DNA"/>
</dbReference>
<reference evidence="1" key="1">
    <citation type="submission" date="2016-04" db="EMBL/GenBank/DDBJ databases">
        <authorList>
            <person name="Evans L.H."/>
            <person name="Alamgir A."/>
            <person name="Owens N."/>
            <person name="Weber N.D."/>
            <person name="Virtaneva K."/>
            <person name="Barbian K."/>
            <person name="Babar A."/>
            <person name="Rosenke K."/>
        </authorList>
    </citation>
    <scope>NUCLEOTIDE SEQUENCE</scope>
    <source>
        <strain evidence="1">86</strain>
    </source>
</reference>
<protein>
    <submittedName>
        <fullName evidence="1">Uncharacterized protein</fullName>
    </submittedName>
</protein>
<organism evidence="1">
    <name type="scientific">uncultured delta proteobacterium</name>
    <dbReference type="NCBI Taxonomy" id="34034"/>
    <lineage>
        <taxon>Bacteria</taxon>
        <taxon>Deltaproteobacteria</taxon>
        <taxon>environmental samples</taxon>
    </lineage>
</organism>
<proteinExistence type="predicted"/>
<name>A0A212KEK4_9DELT</name>
<accession>A0A212KEK4</accession>
<evidence type="ECO:0000313" key="1">
    <source>
        <dbReference type="EMBL" id="SBW10077.1"/>
    </source>
</evidence>